<sequence>MPALVLPALIAIGVSAAPGLAQDPLSASDWLSGSIQAPPRESSGWRPDQGLPADALPPKRVLPPVAETGAVGAVAVTRLDEADPDAAGTQSARKAGLPASLWSGSDPARLAQLIGETPARLPAMNALLRRVLTAQLTPPSAMVEAAPGTLFLARVDRLLGMGANAEAARLLASAGLRSPESFRRLFDVALLAGEEARACAVMNDTPGIAPSFAARIFCLAQSGDWSAAAITFHGAEALQLIPEDRLLLLAQYLDDSYVDAGQVLEPPQPVTPLDFRMHEAVGQPLPTAPLPLAFAHSDLRPNGGWKARLEAAERLASAGVLPPSQLHGIYDEQKPAASGGVWERAASFQRLDAALASDDKAALAEALPPAFAEFTGANMGDVLAALVAEQLPDDLPGEAGEIAGKLRQWQGLTVAKPTPADPALAGGEADALAAGSDRKGEALLIAMTQIDRGLDGDRAQAARGLATLRALGLTAEADLAETQLTLAPGLSAP</sequence>
<accession>A0A2H5F3I6</accession>
<gene>
    <name evidence="3" type="ORF">CX676_02505</name>
</gene>
<evidence type="ECO:0000256" key="1">
    <source>
        <dbReference type="SAM" id="MobiDB-lite"/>
    </source>
</evidence>
<dbReference type="AlphaFoldDB" id="A0A2H5F3I6"/>
<name>A0A2H5F3I6_9RHOB</name>
<organism evidence="3 4">
    <name type="scientific">Paracoccus zhejiangensis</name>
    <dbReference type="NCBI Taxonomy" id="1077935"/>
    <lineage>
        <taxon>Bacteria</taxon>
        <taxon>Pseudomonadati</taxon>
        <taxon>Pseudomonadota</taxon>
        <taxon>Alphaproteobacteria</taxon>
        <taxon>Rhodobacterales</taxon>
        <taxon>Paracoccaceae</taxon>
        <taxon>Paracoccus</taxon>
    </lineage>
</organism>
<evidence type="ECO:0000313" key="4">
    <source>
        <dbReference type="Proteomes" id="UP000234530"/>
    </source>
</evidence>
<feature type="chain" id="PRO_5014138516" description="Antifreeze glycopeptide" evidence="2">
    <location>
        <begin position="22"/>
        <end position="493"/>
    </location>
</feature>
<dbReference type="KEGG" id="pzh:CX676_02505"/>
<feature type="region of interest" description="Disordered" evidence="1">
    <location>
        <begin position="31"/>
        <end position="60"/>
    </location>
</feature>
<dbReference type="EMBL" id="CP025430">
    <property type="protein sequence ID" value="AUH66118.1"/>
    <property type="molecule type" value="Genomic_DNA"/>
</dbReference>
<dbReference type="Proteomes" id="UP000234530">
    <property type="component" value="Chromosome"/>
</dbReference>
<evidence type="ECO:0000313" key="3">
    <source>
        <dbReference type="EMBL" id="AUH66118.1"/>
    </source>
</evidence>
<protein>
    <recommendedName>
        <fullName evidence="5">Antifreeze glycopeptide</fullName>
    </recommendedName>
</protein>
<feature type="signal peptide" evidence="2">
    <location>
        <begin position="1"/>
        <end position="21"/>
    </location>
</feature>
<dbReference type="OrthoDB" id="7929427at2"/>
<evidence type="ECO:0000256" key="2">
    <source>
        <dbReference type="SAM" id="SignalP"/>
    </source>
</evidence>
<keyword evidence="4" id="KW-1185">Reference proteome</keyword>
<evidence type="ECO:0008006" key="5">
    <source>
        <dbReference type="Google" id="ProtNLM"/>
    </source>
</evidence>
<keyword evidence="2" id="KW-0732">Signal</keyword>
<proteinExistence type="predicted"/>
<reference evidence="3 4" key="1">
    <citation type="journal article" date="2013" name="Antonie Van Leeuwenhoek">
        <title>Paracoccus zhejiangensis sp. nov., isolated from activated sludge in wastewater-treatment system.</title>
        <authorList>
            <person name="Wu Z.G."/>
            <person name="Zhang D.F."/>
            <person name="Liu Y.L."/>
            <person name="Wang F."/>
            <person name="Jiang X."/>
            <person name="Li C."/>
            <person name="Li S.P."/>
            <person name="Hong Q."/>
            <person name="Li W.J."/>
        </authorList>
    </citation>
    <scope>NUCLEOTIDE SEQUENCE [LARGE SCALE GENOMIC DNA]</scope>
    <source>
        <strain evidence="3 4">J6</strain>
    </source>
</reference>